<gene>
    <name evidence="1" type="primary">109581620</name>
</gene>
<accession>A0A1X7VV90</accession>
<dbReference type="AlphaFoldDB" id="A0A1X7VV90"/>
<sequence>MMYSILKFYTCIPAKCYQWVWFKMFWWLKNLKLRSLSVRNVDQVTLHDMYSLWHYTMTGKVSYDDFLELHNSFDTILLMHDRRNNKLCGATAYSVIPTSLKRKSKPVSIIRSGPAYIRPEYQRMKILRDFTLYSIAKERFRHPFASLYYSVNFINYKGYPGFAGISSRAYPRYDKPTPEMEQKVIDYYVLNILNLHDCYNRERSVIKTKQSIKEEFAIITEESLKNPHIRFYKERNPDFLKGYALVGILEVSWKSVFSK</sequence>
<keyword evidence="2" id="KW-1185">Reference proteome</keyword>
<dbReference type="Proteomes" id="UP000007879">
    <property type="component" value="Unassembled WGS sequence"/>
</dbReference>
<organism evidence="1">
    <name type="scientific">Amphimedon queenslandica</name>
    <name type="common">Sponge</name>
    <dbReference type="NCBI Taxonomy" id="400682"/>
    <lineage>
        <taxon>Eukaryota</taxon>
        <taxon>Metazoa</taxon>
        <taxon>Porifera</taxon>
        <taxon>Demospongiae</taxon>
        <taxon>Heteroscleromorpha</taxon>
        <taxon>Haplosclerida</taxon>
        <taxon>Niphatidae</taxon>
        <taxon>Amphimedon</taxon>
    </lineage>
</organism>
<dbReference type="KEGG" id="aqu:109581620"/>
<protein>
    <recommendedName>
        <fullName evidence="3">N-acetyltransferase domain-containing protein</fullName>
    </recommendedName>
</protein>
<evidence type="ECO:0000313" key="2">
    <source>
        <dbReference type="Proteomes" id="UP000007879"/>
    </source>
</evidence>
<reference evidence="1" key="2">
    <citation type="submission" date="2017-05" db="UniProtKB">
        <authorList>
            <consortium name="EnsemblMetazoa"/>
        </authorList>
    </citation>
    <scope>IDENTIFICATION</scope>
</reference>
<dbReference type="InParanoid" id="A0A1X7VV90"/>
<dbReference type="EnsemblMetazoa" id="Aqu2.1.43790_001">
    <property type="protein sequence ID" value="Aqu2.1.43790_001"/>
    <property type="gene ID" value="Aqu2.1.43790"/>
</dbReference>
<evidence type="ECO:0008006" key="3">
    <source>
        <dbReference type="Google" id="ProtNLM"/>
    </source>
</evidence>
<reference evidence="2" key="1">
    <citation type="journal article" date="2010" name="Nature">
        <title>The Amphimedon queenslandica genome and the evolution of animal complexity.</title>
        <authorList>
            <person name="Srivastava M."/>
            <person name="Simakov O."/>
            <person name="Chapman J."/>
            <person name="Fahey B."/>
            <person name="Gauthier M.E."/>
            <person name="Mitros T."/>
            <person name="Richards G.S."/>
            <person name="Conaco C."/>
            <person name="Dacre M."/>
            <person name="Hellsten U."/>
            <person name="Larroux C."/>
            <person name="Putnam N.H."/>
            <person name="Stanke M."/>
            <person name="Adamska M."/>
            <person name="Darling A."/>
            <person name="Degnan S.M."/>
            <person name="Oakley T.H."/>
            <person name="Plachetzki D.C."/>
            <person name="Zhai Y."/>
            <person name="Adamski M."/>
            <person name="Calcino A."/>
            <person name="Cummins S.F."/>
            <person name="Goodstein D.M."/>
            <person name="Harris C."/>
            <person name="Jackson D.J."/>
            <person name="Leys S.P."/>
            <person name="Shu S."/>
            <person name="Woodcroft B.J."/>
            <person name="Vervoort M."/>
            <person name="Kosik K.S."/>
            <person name="Manning G."/>
            <person name="Degnan B.M."/>
            <person name="Rokhsar D.S."/>
        </authorList>
    </citation>
    <scope>NUCLEOTIDE SEQUENCE [LARGE SCALE GENOMIC DNA]</scope>
</reference>
<name>A0A1X7VV90_AMPQE</name>
<proteinExistence type="predicted"/>
<evidence type="ECO:0000313" key="1">
    <source>
        <dbReference type="EnsemblMetazoa" id="Aqu2.1.43790_001"/>
    </source>
</evidence>
<dbReference type="EnsemblMetazoa" id="XM_019995890.1">
    <property type="protein sequence ID" value="XP_019851449.1"/>
    <property type="gene ID" value="LOC109581620"/>
</dbReference>